<dbReference type="RefSeq" id="WP_063971281.1">
    <property type="nucleotide sequence ID" value="NZ_JAMXLT020000030.1"/>
</dbReference>
<dbReference type="Proteomes" id="UP001204439">
    <property type="component" value="Unassembled WGS sequence"/>
</dbReference>
<keyword evidence="2" id="KW-1185">Reference proteome</keyword>
<accession>A0ABU4JLE0</accession>
<gene>
    <name evidence="1" type="ORF">NG800_015610</name>
</gene>
<dbReference type="EMBL" id="JAMXLT020000030">
    <property type="protein sequence ID" value="MDW8550353.1"/>
    <property type="molecule type" value="Genomic_DNA"/>
</dbReference>
<sequence>MKKLLSSFALTICGLYAFGQVGDPSGFTEKEIESGSVYKKYKDSKLDSIVVGMVAVNYGNALIFSREKDEIRITNAADKNSVITIGLKSGRQVRTFFYKDKPAIIVENIDFDLDHLPKKAQISSAIWNGISSSSTVTTNYQIFGDDNPDKTFKLYYRLDVRSDLDNLDSIFENIGDFFDQEDALLKLFYGNYAEKSEPKALNYLETDISGKIQNGIYLDFKNKDISAKNTYSIYKDGKITKSDKANLEDFQSIFIKYREETMDNQ</sequence>
<proteinExistence type="predicted"/>
<evidence type="ECO:0000313" key="2">
    <source>
        <dbReference type="Proteomes" id="UP001204439"/>
    </source>
</evidence>
<comment type="caution">
    <text evidence="1">The sequence shown here is derived from an EMBL/GenBank/DDBJ whole genome shotgun (WGS) entry which is preliminary data.</text>
</comment>
<protein>
    <recommendedName>
        <fullName evidence="3">DUF4292 domain-containing protein</fullName>
    </recommendedName>
</protein>
<name>A0ABU4JLE0_9FLAO</name>
<evidence type="ECO:0008006" key="3">
    <source>
        <dbReference type="Google" id="ProtNLM"/>
    </source>
</evidence>
<evidence type="ECO:0000313" key="1">
    <source>
        <dbReference type="EMBL" id="MDW8550353.1"/>
    </source>
</evidence>
<reference evidence="1 2" key="1">
    <citation type="submission" date="2023-11" db="EMBL/GenBank/DDBJ databases">
        <title>First isolation, identification, and characterization of non-pathogenic Epilithonimonas ginsengisoli isolated from diseased farmed rainbow trout (Oncorhynchus mykiss) in Chile.</title>
        <authorList>
            <person name="Miranda C.D."/>
            <person name="Irgang R."/>
            <person name="Concha C."/>
            <person name="Rojas R."/>
            <person name="Avendano R."/>
        </authorList>
    </citation>
    <scope>NUCLEOTIDE SEQUENCE [LARGE SCALE GENOMIC DNA]</scope>
    <source>
        <strain evidence="1 2">FP99</strain>
    </source>
</reference>
<organism evidence="1 2">
    <name type="scientific">Epilithonimonas ginsengisoli</name>
    <dbReference type="NCBI Taxonomy" id="1245592"/>
    <lineage>
        <taxon>Bacteria</taxon>
        <taxon>Pseudomonadati</taxon>
        <taxon>Bacteroidota</taxon>
        <taxon>Flavobacteriia</taxon>
        <taxon>Flavobacteriales</taxon>
        <taxon>Weeksellaceae</taxon>
        <taxon>Chryseobacterium group</taxon>
        <taxon>Epilithonimonas</taxon>
    </lineage>
</organism>